<evidence type="ECO:0000256" key="7">
    <source>
        <dbReference type="ARBA" id="ARBA00023159"/>
    </source>
</evidence>
<evidence type="ECO:0000256" key="1">
    <source>
        <dbReference type="ARBA" id="ARBA00004496"/>
    </source>
</evidence>
<dbReference type="Pfam" id="PF20714">
    <property type="entry name" value="HTH_64"/>
    <property type="match status" value="1"/>
</dbReference>
<evidence type="ECO:0000256" key="9">
    <source>
        <dbReference type="ARBA" id="ARBA00024867"/>
    </source>
</evidence>
<evidence type="ECO:0000259" key="12">
    <source>
        <dbReference type="PROSITE" id="PS50110"/>
    </source>
</evidence>
<dbReference type="Gene3D" id="1.10.10.10">
    <property type="entry name" value="Winged helix-like DNA-binding domain superfamily/Winged helix DNA-binding domain"/>
    <property type="match status" value="1"/>
</dbReference>
<dbReference type="InterPro" id="IPR011006">
    <property type="entry name" value="CheY-like_superfamily"/>
</dbReference>
<comment type="function">
    <text evidence="9">May play the central regulatory role in sporulation. It may be an element of the effector pathway responsible for the activation of sporulation genes in response to nutritional stress. Spo0A may act in concert with spo0H (a sigma factor) to control the expression of some genes that are critical to the sporulation process.</text>
</comment>
<feature type="domain" description="Response regulatory" evidence="12">
    <location>
        <begin position="3"/>
        <end position="119"/>
    </location>
</feature>
<name>A0A2T0B5H7_9CLOT</name>
<evidence type="ECO:0000313" key="13">
    <source>
        <dbReference type="EMBL" id="PRR79144.1"/>
    </source>
</evidence>
<comment type="subcellular location">
    <subcellularLocation>
        <location evidence="1 10">Cytoplasm</location>
    </subcellularLocation>
</comment>
<dbReference type="Gene3D" id="3.40.50.2300">
    <property type="match status" value="1"/>
</dbReference>
<reference evidence="13 14" key="1">
    <citation type="submission" date="2018-03" db="EMBL/GenBank/DDBJ databases">
        <title>Genome sequence of Clostridium liquoris DSM 100320.</title>
        <authorList>
            <person name="Poehlein A."/>
            <person name="Daniel R."/>
        </authorList>
    </citation>
    <scope>NUCLEOTIDE SEQUENCE [LARGE SCALE GENOMIC DNA]</scope>
    <source>
        <strain evidence="13 14">DSM 100320</strain>
    </source>
</reference>
<sequence>MIKVLIVEDDPMVAQINKKYTESVDEFNVIGICNNGKDALEMIKNNNIDLIILDIYMPKLDGIGFLKEIRNSGISTDIIMVTAADESDKLNEVLKLGAIDYLIKPFEYERFKDALNKFKVRHKVLSQKSIISQDDIDRITNQSNFNINEDAQKGINDRTLKRLKDFLKDYSEECFTCEEIAEEMRLSRVTIRRYLEYMTSIGELNRDIEYGEIGRPKTIYKLL</sequence>
<dbReference type="PIRSF" id="PIRSF006171">
    <property type="entry name" value="RR_citrat_malat"/>
    <property type="match status" value="1"/>
</dbReference>
<dbReference type="PANTHER" id="PTHR45526:SF1">
    <property type="entry name" value="TRANSCRIPTIONAL REGULATORY PROTEIN DCUR-RELATED"/>
    <property type="match status" value="1"/>
</dbReference>
<dbReference type="InterPro" id="IPR001789">
    <property type="entry name" value="Sig_transdc_resp-reg_receiver"/>
</dbReference>
<evidence type="ECO:0000256" key="6">
    <source>
        <dbReference type="ARBA" id="ARBA00023125"/>
    </source>
</evidence>
<evidence type="ECO:0000256" key="10">
    <source>
        <dbReference type="PIRNR" id="PIRNR006171"/>
    </source>
</evidence>
<evidence type="ECO:0000256" key="11">
    <source>
        <dbReference type="PROSITE-ProRule" id="PRU00169"/>
    </source>
</evidence>
<protein>
    <recommendedName>
        <fullName evidence="10">Transcriptional regulatory protein</fullName>
    </recommendedName>
</protein>
<dbReference type="InterPro" id="IPR048714">
    <property type="entry name" value="DpiA-like_HTH"/>
</dbReference>
<dbReference type="InterPro" id="IPR051271">
    <property type="entry name" value="2C-system_Tx_regulators"/>
</dbReference>
<dbReference type="RefSeq" id="WP_106063134.1">
    <property type="nucleotide sequence ID" value="NZ_PVXO01000030.1"/>
</dbReference>
<feature type="modified residue" description="4-aspartylphosphate" evidence="11">
    <location>
        <position position="54"/>
    </location>
</feature>
<keyword evidence="8 10" id="KW-0804">Transcription</keyword>
<evidence type="ECO:0000256" key="2">
    <source>
        <dbReference type="ARBA" id="ARBA00022490"/>
    </source>
</evidence>
<dbReference type="Proteomes" id="UP000239706">
    <property type="component" value="Unassembled WGS sequence"/>
</dbReference>
<keyword evidence="5 10" id="KW-0805">Transcription regulation</keyword>
<accession>A0A2T0B5H7</accession>
<dbReference type="PROSITE" id="PS50110">
    <property type="entry name" value="RESPONSE_REGULATORY"/>
    <property type="match status" value="1"/>
</dbReference>
<gene>
    <name evidence="13" type="primary">citT</name>
    <name evidence="13" type="ORF">CLLI_09890</name>
</gene>
<keyword evidence="2 10" id="KW-0963">Cytoplasm</keyword>
<dbReference type="SUPFAM" id="SSF52172">
    <property type="entry name" value="CheY-like"/>
    <property type="match status" value="1"/>
</dbReference>
<dbReference type="GO" id="GO:0003677">
    <property type="term" value="F:DNA binding"/>
    <property type="evidence" value="ECO:0007669"/>
    <property type="project" value="UniProtKB-KW"/>
</dbReference>
<keyword evidence="4 10" id="KW-0902">Two-component regulatory system</keyword>
<proteinExistence type="predicted"/>
<dbReference type="GO" id="GO:0005737">
    <property type="term" value="C:cytoplasm"/>
    <property type="evidence" value="ECO:0007669"/>
    <property type="project" value="UniProtKB-SubCell"/>
</dbReference>
<dbReference type="InterPro" id="IPR036388">
    <property type="entry name" value="WH-like_DNA-bd_sf"/>
</dbReference>
<dbReference type="SMART" id="SM00448">
    <property type="entry name" value="REC"/>
    <property type="match status" value="1"/>
</dbReference>
<comment type="caution">
    <text evidence="13">The sequence shown here is derived from an EMBL/GenBank/DDBJ whole genome shotgun (WGS) entry which is preliminary data.</text>
</comment>
<dbReference type="PANTHER" id="PTHR45526">
    <property type="entry name" value="TRANSCRIPTIONAL REGULATORY PROTEIN DPIA"/>
    <property type="match status" value="1"/>
</dbReference>
<dbReference type="AlphaFoldDB" id="A0A2T0B5H7"/>
<dbReference type="GO" id="GO:0003700">
    <property type="term" value="F:DNA-binding transcription factor activity"/>
    <property type="evidence" value="ECO:0007669"/>
    <property type="project" value="InterPro"/>
</dbReference>
<keyword evidence="6 10" id="KW-0238">DNA-binding</keyword>
<evidence type="ECO:0000313" key="14">
    <source>
        <dbReference type="Proteomes" id="UP000239706"/>
    </source>
</evidence>
<evidence type="ECO:0000256" key="3">
    <source>
        <dbReference type="ARBA" id="ARBA00022553"/>
    </source>
</evidence>
<dbReference type="InterPro" id="IPR024187">
    <property type="entry name" value="Sig_transdc_resp-reg_cit/mal"/>
</dbReference>
<evidence type="ECO:0000256" key="4">
    <source>
        <dbReference type="ARBA" id="ARBA00023012"/>
    </source>
</evidence>
<dbReference type="CDD" id="cd19925">
    <property type="entry name" value="REC_citrate_TCS"/>
    <property type="match status" value="1"/>
</dbReference>
<keyword evidence="14" id="KW-1185">Reference proteome</keyword>
<keyword evidence="3 11" id="KW-0597">Phosphoprotein</keyword>
<dbReference type="GO" id="GO:0000156">
    <property type="term" value="F:phosphorelay response regulator activity"/>
    <property type="evidence" value="ECO:0007669"/>
    <property type="project" value="TreeGrafter"/>
</dbReference>
<evidence type="ECO:0000256" key="8">
    <source>
        <dbReference type="ARBA" id="ARBA00023163"/>
    </source>
</evidence>
<organism evidence="13 14">
    <name type="scientific">Clostridium liquoris</name>
    <dbReference type="NCBI Taxonomy" id="1289519"/>
    <lineage>
        <taxon>Bacteria</taxon>
        <taxon>Bacillati</taxon>
        <taxon>Bacillota</taxon>
        <taxon>Clostridia</taxon>
        <taxon>Eubacteriales</taxon>
        <taxon>Clostridiaceae</taxon>
        <taxon>Clostridium</taxon>
    </lineage>
</organism>
<evidence type="ECO:0000256" key="5">
    <source>
        <dbReference type="ARBA" id="ARBA00023015"/>
    </source>
</evidence>
<dbReference type="EMBL" id="PVXO01000030">
    <property type="protein sequence ID" value="PRR79144.1"/>
    <property type="molecule type" value="Genomic_DNA"/>
</dbReference>
<dbReference type="Pfam" id="PF00072">
    <property type="entry name" value="Response_reg"/>
    <property type="match status" value="1"/>
</dbReference>
<dbReference type="OrthoDB" id="9759232at2"/>
<keyword evidence="7 10" id="KW-0010">Activator</keyword>